<keyword evidence="7" id="KW-0808">Transferase</keyword>
<evidence type="ECO:0000256" key="5">
    <source>
        <dbReference type="ARBA" id="ARBA00022490"/>
    </source>
</evidence>
<keyword evidence="5" id="KW-0963">Cytoplasm</keyword>
<feature type="region of interest" description="Disordered" evidence="13">
    <location>
        <begin position="1100"/>
        <end position="1122"/>
    </location>
</feature>
<dbReference type="CDD" id="cd14125">
    <property type="entry name" value="STKc_CK1_delta_epsilon"/>
    <property type="match status" value="2"/>
</dbReference>
<evidence type="ECO:0000313" key="16">
    <source>
        <dbReference type="EMBL" id="KAF9685156.1"/>
    </source>
</evidence>
<gene>
    <name evidence="16" type="ORF">SADUNF_Sadunf03G0025100</name>
</gene>
<feature type="region of interest" description="Disordered" evidence="13">
    <location>
        <begin position="306"/>
        <end position="366"/>
    </location>
</feature>
<dbReference type="EMBL" id="JADGMS010000003">
    <property type="protein sequence ID" value="KAF9685156.1"/>
    <property type="molecule type" value="Genomic_DNA"/>
</dbReference>
<evidence type="ECO:0000256" key="2">
    <source>
        <dbReference type="ARBA" id="ARBA00005926"/>
    </source>
</evidence>
<evidence type="ECO:0000256" key="7">
    <source>
        <dbReference type="ARBA" id="ARBA00022679"/>
    </source>
</evidence>
<dbReference type="AlphaFoldDB" id="A0A835KFQ0"/>
<comment type="similarity">
    <text evidence="2">Belongs to the protein kinase superfamily. CK1 Ser/Thr protein kinase family. Casein kinase I subfamily.</text>
</comment>
<evidence type="ECO:0000256" key="10">
    <source>
        <dbReference type="ARBA" id="ARBA00022840"/>
    </source>
</evidence>
<comment type="function">
    <text evidence="11">Casein kinases are operationally defined by their preferential utilization of acidic proteins such as caseins as substrates. It can phosphorylate a large number of proteins.</text>
</comment>
<feature type="compositionally biased region" description="Basic and acidic residues" evidence="13">
    <location>
        <begin position="322"/>
        <end position="332"/>
    </location>
</feature>
<dbReference type="Gene3D" id="3.30.200.20">
    <property type="entry name" value="Phosphorylase Kinase, domain 1"/>
    <property type="match status" value="1"/>
</dbReference>
<evidence type="ECO:0000256" key="8">
    <source>
        <dbReference type="ARBA" id="ARBA00022741"/>
    </source>
</evidence>
<feature type="region of interest" description="Disordered" evidence="13">
    <location>
        <begin position="632"/>
        <end position="653"/>
    </location>
</feature>
<feature type="compositionally biased region" description="Basic residues" evidence="13">
    <location>
        <begin position="632"/>
        <end position="643"/>
    </location>
</feature>
<dbReference type="Gene3D" id="1.20.1250.20">
    <property type="entry name" value="MFS general substrate transporter like domains"/>
    <property type="match status" value="1"/>
</dbReference>
<evidence type="ECO:0000256" key="9">
    <source>
        <dbReference type="ARBA" id="ARBA00022777"/>
    </source>
</evidence>
<dbReference type="InterPro" id="IPR000719">
    <property type="entry name" value="Prot_kinase_dom"/>
</dbReference>
<reference evidence="16 17" key="1">
    <citation type="submission" date="2020-10" db="EMBL/GenBank/DDBJ databases">
        <title>Plant Genome Project.</title>
        <authorList>
            <person name="Zhang R.-G."/>
        </authorList>
    </citation>
    <scope>NUCLEOTIDE SEQUENCE [LARGE SCALE GENOMIC DNA]</scope>
    <source>
        <strain evidence="16">FAFU-HL-1</strain>
        <tissue evidence="16">Leaf</tissue>
    </source>
</reference>
<dbReference type="PROSITE" id="PS00107">
    <property type="entry name" value="PROTEIN_KINASE_ATP"/>
    <property type="match status" value="1"/>
</dbReference>
<keyword evidence="14" id="KW-0812">Transmembrane</keyword>
<protein>
    <recommendedName>
        <fullName evidence="4">non-specific serine/threonine protein kinase</fullName>
        <ecNumber evidence="4">2.7.11.1</ecNumber>
    </recommendedName>
</protein>
<proteinExistence type="inferred from homology"/>
<dbReference type="SMART" id="SM00220">
    <property type="entry name" value="S_TKc"/>
    <property type="match status" value="2"/>
</dbReference>
<dbReference type="EC" id="2.7.11.1" evidence="4"/>
<organism evidence="16 17">
    <name type="scientific">Salix dunnii</name>
    <dbReference type="NCBI Taxonomy" id="1413687"/>
    <lineage>
        <taxon>Eukaryota</taxon>
        <taxon>Viridiplantae</taxon>
        <taxon>Streptophyta</taxon>
        <taxon>Embryophyta</taxon>
        <taxon>Tracheophyta</taxon>
        <taxon>Spermatophyta</taxon>
        <taxon>Magnoliopsida</taxon>
        <taxon>eudicotyledons</taxon>
        <taxon>Gunneridae</taxon>
        <taxon>Pentapetalae</taxon>
        <taxon>rosids</taxon>
        <taxon>fabids</taxon>
        <taxon>Malpighiales</taxon>
        <taxon>Salicaceae</taxon>
        <taxon>Saliceae</taxon>
        <taxon>Salix</taxon>
    </lineage>
</organism>
<feature type="domain" description="Protein kinase" evidence="15">
    <location>
        <begin position="680"/>
        <end position="949"/>
    </location>
</feature>
<dbReference type="Gene3D" id="1.10.510.10">
    <property type="entry name" value="Transferase(Phosphotransferase) domain 1"/>
    <property type="match status" value="2"/>
</dbReference>
<evidence type="ECO:0000256" key="1">
    <source>
        <dbReference type="ARBA" id="ARBA00004496"/>
    </source>
</evidence>
<feature type="compositionally biased region" description="Basic and acidic residues" evidence="13">
    <location>
        <begin position="997"/>
        <end position="1007"/>
    </location>
</feature>
<dbReference type="OrthoDB" id="5800476at2759"/>
<evidence type="ECO:0000313" key="17">
    <source>
        <dbReference type="Proteomes" id="UP000657918"/>
    </source>
</evidence>
<keyword evidence="17" id="KW-1185">Reference proteome</keyword>
<evidence type="ECO:0000256" key="13">
    <source>
        <dbReference type="SAM" id="MobiDB-lite"/>
    </source>
</evidence>
<evidence type="ECO:0000256" key="12">
    <source>
        <dbReference type="PROSITE-ProRule" id="PRU10141"/>
    </source>
</evidence>
<keyword evidence="6" id="KW-0723">Serine/threonine-protein kinase</keyword>
<keyword evidence="10 12" id="KW-0067">ATP-binding</keyword>
<dbReference type="SUPFAM" id="SSF56112">
    <property type="entry name" value="Protein kinase-like (PK-like)"/>
    <property type="match status" value="3"/>
</dbReference>
<dbReference type="GO" id="GO:0005737">
    <property type="term" value="C:cytoplasm"/>
    <property type="evidence" value="ECO:0007669"/>
    <property type="project" value="UniProtKB-SubCell"/>
</dbReference>
<dbReference type="PROSITE" id="PS50011">
    <property type="entry name" value="PROTEIN_KINASE_DOM"/>
    <property type="match status" value="2"/>
</dbReference>
<feature type="binding site" evidence="12">
    <location>
        <position position="709"/>
    </location>
    <ligand>
        <name>ATP</name>
        <dbReference type="ChEBI" id="CHEBI:30616"/>
    </ligand>
</feature>
<dbReference type="FunFam" id="1.10.510.10:FF:000134">
    <property type="entry name" value="Casein kinase I isoform delta-like"/>
    <property type="match status" value="1"/>
</dbReference>
<feature type="compositionally biased region" description="Polar residues" evidence="13">
    <location>
        <begin position="1105"/>
        <end position="1121"/>
    </location>
</feature>
<feature type="transmembrane region" description="Helical" evidence="14">
    <location>
        <begin position="537"/>
        <end position="557"/>
    </location>
</feature>
<keyword evidence="9" id="KW-0418">Kinase</keyword>
<feature type="domain" description="Protein kinase" evidence="15">
    <location>
        <begin position="9"/>
        <end position="273"/>
    </location>
</feature>
<dbReference type="PROSITE" id="PS00108">
    <property type="entry name" value="PROTEIN_KINASE_ST"/>
    <property type="match status" value="1"/>
</dbReference>
<dbReference type="InterPro" id="IPR050235">
    <property type="entry name" value="CK1_Ser-Thr_kinase"/>
</dbReference>
<evidence type="ECO:0000256" key="11">
    <source>
        <dbReference type="ARBA" id="ARBA00024949"/>
    </source>
</evidence>
<name>A0A835KFQ0_9ROSI</name>
<comment type="caution">
    <text evidence="16">The sequence shown here is derived from an EMBL/GenBank/DDBJ whole genome shotgun (WGS) entry which is preliminary data.</text>
</comment>
<dbReference type="FunFam" id="1.10.510.10:FF:000596">
    <property type="entry name" value="CK1 family protein kinase"/>
    <property type="match status" value="1"/>
</dbReference>
<keyword evidence="14" id="KW-1133">Transmembrane helix</keyword>
<comment type="subcellular location">
    <subcellularLocation>
        <location evidence="1">Cytoplasm</location>
    </subcellularLocation>
</comment>
<accession>A0A835KFQ0</accession>
<dbReference type="GO" id="GO:0004674">
    <property type="term" value="F:protein serine/threonine kinase activity"/>
    <property type="evidence" value="ECO:0007669"/>
    <property type="project" value="UniProtKB-KW"/>
</dbReference>
<evidence type="ECO:0000259" key="15">
    <source>
        <dbReference type="PROSITE" id="PS50011"/>
    </source>
</evidence>
<feature type="transmembrane region" description="Helical" evidence="14">
    <location>
        <begin position="577"/>
        <end position="597"/>
    </location>
</feature>
<evidence type="ECO:0000256" key="14">
    <source>
        <dbReference type="SAM" id="Phobius"/>
    </source>
</evidence>
<dbReference type="FunFam" id="3.30.200.20:FF:000538">
    <property type="entry name" value="Putative Casein kinase I"/>
    <property type="match status" value="1"/>
</dbReference>
<dbReference type="PANTHER" id="PTHR11909">
    <property type="entry name" value="CASEIN KINASE-RELATED"/>
    <property type="match status" value="1"/>
</dbReference>
<dbReference type="GO" id="GO:0005524">
    <property type="term" value="F:ATP binding"/>
    <property type="evidence" value="ECO:0007669"/>
    <property type="project" value="UniProtKB-UniRule"/>
</dbReference>
<dbReference type="Pfam" id="PF00069">
    <property type="entry name" value="Pkinase"/>
    <property type="match status" value="2"/>
</dbReference>
<comment type="subunit">
    <text evidence="3">Monomer.</text>
</comment>
<keyword evidence="14" id="KW-0472">Membrane</keyword>
<evidence type="ECO:0000256" key="4">
    <source>
        <dbReference type="ARBA" id="ARBA00012513"/>
    </source>
</evidence>
<evidence type="ECO:0000256" key="6">
    <source>
        <dbReference type="ARBA" id="ARBA00022527"/>
    </source>
</evidence>
<dbReference type="Proteomes" id="UP000657918">
    <property type="component" value="Unassembled WGS sequence"/>
</dbReference>
<feature type="region of interest" description="Disordered" evidence="13">
    <location>
        <begin position="402"/>
        <end position="421"/>
    </location>
</feature>
<feature type="region of interest" description="Disordered" evidence="13">
    <location>
        <begin position="982"/>
        <end position="1042"/>
    </location>
</feature>
<dbReference type="InterPro" id="IPR036259">
    <property type="entry name" value="MFS_trans_sf"/>
</dbReference>
<evidence type="ECO:0000256" key="3">
    <source>
        <dbReference type="ARBA" id="ARBA00011245"/>
    </source>
</evidence>
<feature type="transmembrane region" description="Helical" evidence="14">
    <location>
        <begin position="486"/>
        <end position="510"/>
    </location>
</feature>
<dbReference type="InterPro" id="IPR017441">
    <property type="entry name" value="Protein_kinase_ATP_BS"/>
</dbReference>
<dbReference type="InterPro" id="IPR011009">
    <property type="entry name" value="Kinase-like_dom_sf"/>
</dbReference>
<keyword evidence="8 12" id="KW-0547">Nucleotide-binding</keyword>
<dbReference type="InterPro" id="IPR008271">
    <property type="entry name" value="Ser/Thr_kinase_AS"/>
</dbReference>
<sequence>MEPRAGNKFRLGRKIGSGSSGEIYLGTNIQTNEEENVKTKRPQLLHECKLYMMLQGGTGIPNVKWFGVEGDHNVLVMDLLGPSVEDLFKFCNRKLSLKSVLMLADQMINRVKFVHSKSFLHRDINPDNFLMGLGRRANQVYAIDFGLAKKYRDTSTHQHIPYRENKNLTGTARYASMNTHLGIEQSRRDDLESLGYVLMYLLSGSLPWQGLKAGTKKQKYEKISEKKVSTSIEVLCRGYPTEFASYFHYCRSLRFEDTPDYAYLKRLFRDLFIREGFQFDYVFDWTILKYQQSQIANPPTRALVGPGAGPSFGIPPRGANNVDRKSGGEEGRPGWSSTDHARRRNSGPIVNFGNLSTQKSPVANDPSLSKDATLFSSDFLPPGGFWRQSIISSVGCAALGNASDPSHPHATDNPSMEPRAGNKFRLGRKIGSGSFGEIYLGTSIQTNEEVAIKLVRKCEDKTSSEMLTAVGLIDVFYKQSLKGMQAFLTAITYCSYSFGFYLSSLLVSLVNKITSDQVLQIKVGSVTMISHKDRLDLFYCMLAVLSFLNFLSYLFWAKWYSYRDVYRLLAEALGPAPIYWSTILLVTVACILPNYLVHISFQRCFNPMDHHIIQEIKYYKKDVEDQRLWRRERSKARQGKKPRLGSQQGVHDNNPRHVYKLELDRLFKNLSMEPRVGNKFLLGRKIGSGSFGEIYLGTSIQTNEEVAIKLENVKTKHPQLLYESKLYKMLQGGTGIPNVKWFGAEGDYNVLVMDLLGPSLEDLFNFCNRKLSLKTVLMLADQMINRVEFVHSKSFLHRDIKPDNFLMGLGRRANQVYAIDFGLAKKYRDTSTHQHIPYRENKNLTGTARYASMNTHLGIEQSRRDDLESLGYALMYFLRGSLPWQGLKAGTKKQKYEKISEKKVSTSIEVLCRGYPTEFASYFHYCRSLRFDDKPDYAYLKRLFRDLFIREGFQFDYVFDWTILKYQQSQIANPPAHALGPGAGPSFVIPPPGANNVDRKSGGEEGRPGWSSTDHARRRNSGPIVNFGNLSKQKGPVVNDPSLSKDATLFSSKFSRPSVSWRQPIISSGRGAALGNASEPSHPQATDANFATLRNGQRISPALSPEQNRPFSGRNTNIKTLESTRKGIESLHVKY</sequence>